<dbReference type="InterPro" id="IPR001227">
    <property type="entry name" value="Ac_transferase_dom_sf"/>
</dbReference>
<dbReference type="InterPro" id="IPR001031">
    <property type="entry name" value="Thioesterase"/>
</dbReference>
<feature type="domain" description="Ketosynthase family 3 (KS3)" evidence="8">
    <location>
        <begin position="389"/>
        <end position="810"/>
    </location>
</feature>
<feature type="domain" description="Carrier" evidence="7">
    <location>
        <begin position="1641"/>
        <end position="1716"/>
    </location>
</feature>
<dbReference type="InterPro" id="IPR014043">
    <property type="entry name" value="Acyl_transferase_dom"/>
</dbReference>
<dbReference type="PANTHER" id="PTHR43775">
    <property type="entry name" value="FATTY ACID SYNTHASE"/>
    <property type="match status" value="1"/>
</dbReference>
<proteinExistence type="predicted"/>
<dbReference type="Gene3D" id="3.40.366.10">
    <property type="entry name" value="Malonyl-Coenzyme A Acyl Carrier Protein, domain 2"/>
    <property type="match status" value="3"/>
</dbReference>
<dbReference type="InterPro" id="IPR016036">
    <property type="entry name" value="Malonyl_transacylase_ACP-bd"/>
</dbReference>
<evidence type="ECO:0000313" key="10">
    <source>
        <dbReference type="EMBL" id="KAG5165070.1"/>
    </source>
</evidence>
<dbReference type="SUPFAM" id="SSF53474">
    <property type="entry name" value="alpha/beta-Hydrolases"/>
    <property type="match status" value="1"/>
</dbReference>
<dbReference type="Pfam" id="PF00975">
    <property type="entry name" value="Thioesterase"/>
    <property type="match status" value="1"/>
</dbReference>
<evidence type="ECO:0000259" key="7">
    <source>
        <dbReference type="PROSITE" id="PS50075"/>
    </source>
</evidence>
<feature type="domain" description="Carrier" evidence="7">
    <location>
        <begin position="1747"/>
        <end position="1821"/>
    </location>
</feature>
<dbReference type="SUPFAM" id="SSF55048">
    <property type="entry name" value="Probable ACP-binding domain of malonyl-CoA ACP transacylase"/>
    <property type="match status" value="1"/>
</dbReference>
<sequence length="2081" mass="228315">MASKCSNPIFLPAFGGQGTLYQDLFGYKTDLTSLSSFGITLLSACHAAFLSDLAALEVQELATVGICASEFTERESLLRPRNNLLFNNPAFCGPHLLLSQTLLYLSFSERHAAASRPIPFLDILGSNSHYGVGILGFSSGIIAACVVASSSNILQFITHAVDAYRFAFWIGVRSQLYRSSLVEISDVAPHPWAIVLMGTSRECLLRSIEHFNKDSDMDRIFLTAVLDDGRYTVSGHPRDLNLFVQTLPNGVASHVTAINTLYHCPSLLRGVRDAVLHDVMSKQIKFPTFLDLLAPIRSSFSGERLSNTTPGSLVETVTDLILMKPVLWDAVLHQTVSALPPDNRVVLIDIELGPSLVRGFQLTACRNGIQDFHTVYPKEEAMPTCEHKQDLVAIIGMAVNMPGAPSTRELWEIIKDGHNTVEKIPPNRFLFEEGGRTMRARTGNFIHDVDHFDNRFFNISPREAKSMDPQQRILLHAAYEALENAGYVPYGSPTFNPATIGCYVGAATHDYALNLRNNIDVYYATGTLNAFISGRVSYCLGLSGPSIVFDTACSSSFVAIHQACRALMNRDCHVALAGGVNVISSPDMFIGLDRGHFLNSSGQCKPFDASADGYSRGEGCGIFVLKRLTDAVRENDQILGVIRGVEVNQSGKGSSITHPHSPTQEELLKRLLMKSDVDFNSVNVVEVHGTGTQAGDTAEMESIRRLLLADNRAPDNPLYITSIKSNIGHLEAASGCASLAKILLMLRHEMIPRQIPLSALNPQITRLFSDKCILPTRNVPWMPPKRKTPRMAIVNNFGAAGSNTALLLQEYVPQESTRPDARVSSYVFGISAKDEDALEALRSKYLSWLQRPSTHDISILDIAYTSTARRQLFSYRLATSAGSIEQLVQKLEKELIVHVPCNEVGPEVVFVFSGQGHKSNEMARSLYKTSAVFRRHIDECNSVLISNGFAPIVPVIVGSGDDQHLVPAVQREEVIPTATFALQYALSKLWITWGIMPVAAVGHRSVFRHNINRLETKVAKRSLGEYAALVTAGVLRLEDAIIIVATRARLVLERCPPMATGMVAISLEPTKLQHILDSSQSFANTSIACYNSPGDCVVSGPLHELEGLISYLQKEGSGRFTRLDVPYGHHSPLMSHLTGDLVELAGKAMIFPPRIPFLSTVLGRVIIPGDRTFLSQDYFARQCVEPVKFTEAIGSYLSNYSGKRIWLEISPHPIILPMLRSFPVLSDSPLLASLRACEDSWTSLSKSLTSFYCLGGETVRWRSVFGEIGPAKCIGLPSYPFNKTSFWVPYVGGIDQDGKTARGAHSSLIKECVQFPGGGNNKEAIFRTPISQFKHFIKSHLVGGVPLCPASVYLKMISGAINLTAGYALQHVEDTETVMCQLSFPNPLISNDTYSDEASIAITIDLSNKSLSLGSRAALVEPPVTHASGKYYTQPIMEITRQFAQIFPSIVERVHTIVRLARHRGLETFSARTIYRVIFPRVVEYSPNFHTIQSLTMLDGGMEAAGSMALPSAEYNAVTSHIVFLDTLIHAAGFLCNLRSGQNDAYVCVGIGSLEVLSNAIREGVPYTVYCRITPFETEELDVMIGETCIISAPHSTFLIAHCKAIKFQRVRISSLKRNLGSKQRVSALPLDHHGCPSFSSGIVEVVINMVSKACDVLPGDISVSADLKSLGVDSLMRIELSYSLSTMFPGYGFRPQELSLCKTVADVVESVISALTTKVNLDGLGERSSNVSSSGPSTPRSIVSSDITGPSVKKIIARALEIHEDNIKDYTKLSSLGLDSLTSIEIANSLRQEWKVNVPANLFNSCDTILDIKTQIPELQQSVPSTLVCRFPLTIERRNNDSLTSQTYFSLLQTGNPEHVPLVLVHDGTGLTGPYTRLSNLGRPVWTISNPSGLSSHIWSSLEEMAESYSRTVLHKIHGPVILGGWSFGGVVAFEMARQIREKSLDVLGLVLIDSPSPLVSAQLSSGLIDKIVKHLEPNAQDFCKSQLMTNSELLRKYSPWDFTHKYPLVFLMSEQPYPTFDDFDIPAWLSDRSSKSSATFGWEILSEGPIETFSIPGHHFQAFDPQNVSISSFLSSQSR</sequence>
<feature type="region of interest" description="C-terminal hotdog fold" evidence="6">
    <location>
        <begin position="1466"/>
        <end position="1617"/>
    </location>
</feature>
<dbReference type="Pfam" id="PF22621">
    <property type="entry name" value="CurL-like_PKS_C"/>
    <property type="match status" value="1"/>
</dbReference>
<dbReference type="PROSITE" id="PS52004">
    <property type="entry name" value="KS3_2"/>
    <property type="match status" value="1"/>
</dbReference>
<dbReference type="OrthoDB" id="329835at2759"/>
<dbReference type="InterPro" id="IPR014031">
    <property type="entry name" value="Ketoacyl_synth_C"/>
</dbReference>
<dbReference type="InterPro" id="IPR016035">
    <property type="entry name" value="Acyl_Trfase/lysoPLipase"/>
</dbReference>
<dbReference type="Pfam" id="PF00698">
    <property type="entry name" value="Acyl_transf_1"/>
    <property type="match status" value="1"/>
</dbReference>
<dbReference type="Pfam" id="PF16073">
    <property type="entry name" value="SAT"/>
    <property type="match status" value="1"/>
</dbReference>
<evidence type="ECO:0000256" key="5">
    <source>
        <dbReference type="ARBA" id="ARBA00023026"/>
    </source>
</evidence>
<gene>
    <name evidence="10" type="ORF">JR316_009764</name>
</gene>
<evidence type="ECO:0000259" key="9">
    <source>
        <dbReference type="PROSITE" id="PS52019"/>
    </source>
</evidence>
<feature type="region of interest" description="N-terminal hotdog fold" evidence="6">
    <location>
        <begin position="1305"/>
        <end position="1438"/>
    </location>
</feature>
<dbReference type="InterPro" id="IPR016039">
    <property type="entry name" value="Thiolase-like"/>
</dbReference>
<dbReference type="InterPro" id="IPR049900">
    <property type="entry name" value="PKS_mFAS_DH"/>
</dbReference>
<feature type="domain" description="PKS/mFAS DH" evidence="9">
    <location>
        <begin position="1305"/>
        <end position="1617"/>
    </location>
</feature>
<keyword evidence="3" id="KW-0597">Phosphoprotein</keyword>
<dbReference type="SUPFAM" id="SSF47336">
    <property type="entry name" value="ACP-like"/>
    <property type="match status" value="2"/>
</dbReference>
<dbReference type="PROSITE" id="PS50075">
    <property type="entry name" value="CARRIER"/>
    <property type="match status" value="2"/>
</dbReference>
<dbReference type="InterPro" id="IPR042104">
    <property type="entry name" value="PKS_dehydratase_sf"/>
</dbReference>
<dbReference type="Pfam" id="PF00109">
    <property type="entry name" value="ketoacyl-synt"/>
    <property type="match status" value="1"/>
</dbReference>
<protein>
    <recommendedName>
        <fullName evidence="11">Polyketide synthase</fullName>
    </recommendedName>
</protein>
<dbReference type="PANTHER" id="PTHR43775:SF37">
    <property type="entry name" value="SI:DKEY-61P9.11"/>
    <property type="match status" value="1"/>
</dbReference>
<organism evidence="10">
    <name type="scientific">Psilocybe cubensis</name>
    <name type="common">Psychedelic mushroom</name>
    <name type="synonym">Stropharia cubensis</name>
    <dbReference type="NCBI Taxonomy" id="181762"/>
    <lineage>
        <taxon>Eukaryota</taxon>
        <taxon>Fungi</taxon>
        <taxon>Dikarya</taxon>
        <taxon>Basidiomycota</taxon>
        <taxon>Agaricomycotina</taxon>
        <taxon>Agaricomycetes</taxon>
        <taxon>Agaricomycetidae</taxon>
        <taxon>Agaricales</taxon>
        <taxon>Agaricineae</taxon>
        <taxon>Strophariaceae</taxon>
        <taxon>Psilocybe</taxon>
    </lineage>
</organism>
<dbReference type="SUPFAM" id="SSF52151">
    <property type="entry name" value="FabD/lysophospholipase-like"/>
    <property type="match status" value="1"/>
</dbReference>
<evidence type="ECO:0008006" key="11">
    <source>
        <dbReference type="Google" id="ProtNLM"/>
    </source>
</evidence>
<keyword evidence="5" id="KW-0843">Virulence</keyword>
<dbReference type="PROSITE" id="PS00012">
    <property type="entry name" value="PHOSPHOPANTETHEINE"/>
    <property type="match status" value="1"/>
</dbReference>
<dbReference type="Pfam" id="PF02801">
    <property type="entry name" value="Ketoacyl-synt_C"/>
    <property type="match status" value="1"/>
</dbReference>
<dbReference type="Gene3D" id="3.10.129.110">
    <property type="entry name" value="Polyketide synthase dehydratase"/>
    <property type="match status" value="1"/>
</dbReference>
<dbReference type="SUPFAM" id="SSF53901">
    <property type="entry name" value="Thiolase-like"/>
    <property type="match status" value="1"/>
</dbReference>
<dbReference type="GO" id="GO:0004315">
    <property type="term" value="F:3-oxoacyl-[acyl-carrier-protein] synthase activity"/>
    <property type="evidence" value="ECO:0007669"/>
    <property type="project" value="InterPro"/>
</dbReference>
<feature type="active site" description="Proton donor; for dehydratase activity" evidence="6">
    <location>
        <position position="1526"/>
    </location>
</feature>
<feature type="active site" description="Proton acceptor; for dehydratase activity" evidence="6">
    <location>
        <position position="1340"/>
    </location>
</feature>
<dbReference type="InterPro" id="IPR009081">
    <property type="entry name" value="PP-bd_ACP"/>
</dbReference>
<evidence type="ECO:0000256" key="4">
    <source>
        <dbReference type="ARBA" id="ARBA00022679"/>
    </source>
</evidence>
<evidence type="ECO:0000256" key="2">
    <source>
        <dbReference type="ARBA" id="ARBA00022450"/>
    </source>
</evidence>
<dbReference type="PROSITE" id="PS52019">
    <property type="entry name" value="PKS_MFAS_DH"/>
    <property type="match status" value="1"/>
</dbReference>
<keyword evidence="2" id="KW-0596">Phosphopantetheine</keyword>
<dbReference type="InterPro" id="IPR006162">
    <property type="entry name" value="Ppantetheine_attach_site"/>
</dbReference>
<dbReference type="EMBL" id="JAFIQS010000010">
    <property type="protein sequence ID" value="KAG5165070.1"/>
    <property type="molecule type" value="Genomic_DNA"/>
</dbReference>
<dbReference type="GO" id="GO:0044550">
    <property type="term" value="P:secondary metabolite biosynthetic process"/>
    <property type="evidence" value="ECO:0007669"/>
    <property type="project" value="TreeGrafter"/>
</dbReference>
<comment type="caution">
    <text evidence="10">The sequence shown here is derived from an EMBL/GenBank/DDBJ whole genome shotgun (WGS) entry which is preliminary data.</text>
</comment>
<dbReference type="SMART" id="SM00825">
    <property type="entry name" value="PKS_KS"/>
    <property type="match status" value="1"/>
</dbReference>
<dbReference type="InterPro" id="IPR020841">
    <property type="entry name" value="PKS_Beta-ketoAc_synthase_dom"/>
</dbReference>
<keyword evidence="4" id="KW-0808">Transferase</keyword>
<dbReference type="PROSITE" id="PS00606">
    <property type="entry name" value="KS3_1"/>
    <property type="match status" value="1"/>
</dbReference>
<dbReference type="NCBIfam" id="TIGR04532">
    <property type="entry name" value="PT_fungal_PKS"/>
    <property type="match status" value="1"/>
</dbReference>
<comment type="pathway">
    <text evidence="1">Secondary metabolite biosynthesis.</text>
</comment>
<dbReference type="GO" id="GO:0006633">
    <property type="term" value="P:fatty acid biosynthetic process"/>
    <property type="evidence" value="ECO:0007669"/>
    <property type="project" value="InterPro"/>
</dbReference>
<evidence type="ECO:0000259" key="8">
    <source>
        <dbReference type="PROSITE" id="PS52004"/>
    </source>
</evidence>
<evidence type="ECO:0000256" key="3">
    <source>
        <dbReference type="ARBA" id="ARBA00022553"/>
    </source>
</evidence>
<dbReference type="Gene3D" id="3.40.50.1820">
    <property type="entry name" value="alpha/beta hydrolase"/>
    <property type="match status" value="1"/>
</dbReference>
<evidence type="ECO:0000256" key="1">
    <source>
        <dbReference type="ARBA" id="ARBA00005179"/>
    </source>
</evidence>
<evidence type="ECO:0000256" key="6">
    <source>
        <dbReference type="PROSITE-ProRule" id="PRU01363"/>
    </source>
</evidence>
<dbReference type="Gene3D" id="3.40.47.10">
    <property type="match status" value="1"/>
</dbReference>
<dbReference type="InterPro" id="IPR014030">
    <property type="entry name" value="Ketoacyl_synth_N"/>
</dbReference>
<reference evidence="10" key="1">
    <citation type="submission" date="2021-02" db="EMBL/GenBank/DDBJ databases">
        <title>Psilocybe cubensis genome.</title>
        <authorList>
            <person name="Mckernan K.J."/>
            <person name="Crawford S."/>
            <person name="Trippe A."/>
            <person name="Kane L.T."/>
            <person name="Mclaughlin S."/>
        </authorList>
    </citation>
    <scope>NUCLEOTIDE SEQUENCE [LARGE SCALE GENOMIC DNA]</scope>
    <source>
        <strain evidence="10">MGC-MH-2018</strain>
    </source>
</reference>
<dbReference type="Gene3D" id="1.10.1200.10">
    <property type="entry name" value="ACP-like"/>
    <property type="match status" value="2"/>
</dbReference>
<dbReference type="InterPro" id="IPR030918">
    <property type="entry name" value="PT_fungal_PKS"/>
</dbReference>
<dbReference type="CDD" id="cd00833">
    <property type="entry name" value="PKS"/>
    <property type="match status" value="1"/>
</dbReference>
<dbReference type="SMART" id="SM00827">
    <property type="entry name" value="PKS_AT"/>
    <property type="match status" value="1"/>
</dbReference>
<dbReference type="InterPro" id="IPR036736">
    <property type="entry name" value="ACP-like_sf"/>
</dbReference>
<dbReference type="InterPro" id="IPR032088">
    <property type="entry name" value="SAT"/>
</dbReference>
<dbReference type="InterPro" id="IPR029058">
    <property type="entry name" value="AB_hydrolase_fold"/>
</dbReference>
<dbReference type="InterPro" id="IPR018201">
    <property type="entry name" value="Ketoacyl_synth_AS"/>
</dbReference>
<name>A0A8H7XNV7_PSICU</name>
<dbReference type="Pfam" id="PF00550">
    <property type="entry name" value="PP-binding"/>
    <property type="match status" value="2"/>
</dbReference>
<accession>A0A8H7XNV7</accession>
<dbReference type="GO" id="GO:0004312">
    <property type="term" value="F:fatty acid synthase activity"/>
    <property type="evidence" value="ECO:0007669"/>
    <property type="project" value="TreeGrafter"/>
</dbReference>
<dbReference type="Gene3D" id="3.30.70.250">
    <property type="entry name" value="Malonyl-CoA ACP transacylase, ACP-binding"/>
    <property type="match status" value="1"/>
</dbReference>
<dbReference type="Gene3D" id="3.30.70.3290">
    <property type="match status" value="1"/>
</dbReference>
<dbReference type="InterPro" id="IPR050091">
    <property type="entry name" value="PKS_NRPS_Biosynth_Enz"/>
</dbReference>